<dbReference type="Proteomes" id="UP000800035">
    <property type="component" value="Unassembled WGS sequence"/>
</dbReference>
<accession>A0A6A5TAE5</accession>
<evidence type="ECO:0000313" key="1">
    <source>
        <dbReference type="EMBL" id="KAF1948672.1"/>
    </source>
</evidence>
<proteinExistence type="predicted"/>
<dbReference type="AlphaFoldDB" id="A0A6A5TAE5"/>
<protein>
    <submittedName>
        <fullName evidence="1">Uncharacterized protein</fullName>
    </submittedName>
</protein>
<evidence type="ECO:0000313" key="2">
    <source>
        <dbReference type="Proteomes" id="UP000800035"/>
    </source>
</evidence>
<dbReference type="EMBL" id="ML977051">
    <property type="protein sequence ID" value="KAF1948672.1"/>
    <property type="molecule type" value="Genomic_DNA"/>
</dbReference>
<keyword evidence="2" id="KW-1185">Reference proteome</keyword>
<gene>
    <name evidence="1" type="ORF">CC80DRAFT_299119</name>
</gene>
<organism evidence="1 2">
    <name type="scientific">Byssothecium circinans</name>
    <dbReference type="NCBI Taxonomy" id="147558"/>
    <lineage>
        <taxon>Eukaryota</taxon>
        <taxon>Fungi</taxon>
        <taxon>Dikarya</taxon>
        <taxon>Ascomycota</taxon>
        <taxon>Pezizomycotina</taxon>
        <taxon>Dothideomycetes</taxon>
        <taxon>Pleosporomycetidae</taxon>
        <taxon>Pleosporales</taxon>
        <taxon>Massarineae</taxon>
        <taxon>Massarinaceae</taxon>
        <taxon>Byssothecium</taxon>
    </lineage>
</organism>
<reference evidence="1" key="1">
    <citation type="journal article" date="2020" name="Stud. Mycol.">
        <title>101 Dothideomycetes genomes: a test case for predicting lifestyles and emergence of pathogens.</title>
        <authorList>
            <person name="Haridas S."/>
            <person name="Albert R."/>
            <person name="Binder M."/>
            <person name="Bloem J."/>
            <person name="Labutti K."/>
            <person name="Salamov A."/>
            <person name="Andreopoulos B."/>
            <person name="Baker S."/>
            <person name="Barry K."/>
            <person name="Bills G."/>
            <person name="Bluhm B."/>
            <person name="Cannon C."/>
            <person name="Castanera R."/>
            <person name="Culley D."/>
            <person name="Daum C."/>
            <person name="Ezra D."/>
            <person name="Gonzalez J."/>
            <person name="Henrissat B."/>
            <person name="Kuo A."/>
            <person name="Liang C."/>
            <person name="Lipzen A."/>
            <person name="Lutzoni F."/>
            <person name="Magnuson J."/>
            <person name="Mondo S."/>
            <person name="Nolan M."/>
            <person name="Ohm R."/>
            <person name="Pangilinan J."/>
            <person name="Park H.-J."/>
            <person name="Ramirez L."/>
            <person name="Alfaro M."/>
            <person name="Sun H."/>
            <person name="Tritt A."/>
            <person name="Yoshinaga Y."/>
            <person name="Zwiers L.-H."/>
            <person name="Turgeon B."/>
            <person name="Goodwin S."/>
            <person name="Spatafora J."/>
            <person name="Crous P."/>
            <person name="Grigoriev I."/>
        </authorList>
    </citation>
    <scope>NUCLEOTIDE SEQUENCE</scope>
    <source>
        <strain evidence="1">CBS 675.92</strain>
    </source>
</reference>
<sequence length="149" mass="16015">FHQTPHCGAGLVKQEQVLGSRNARYATLLRRSWIHSPNNLYKPPPPLLLRITSRYYGFRIQTKLPQTSPSQHNQQTCLLCGLSTLVAVTVVVVSSPTDMACAALPSASAADASAASARPSNSLLSSPLTMPRYPPLCSHALSATHPDTL</sequence>
<feature type="non-terminal residue" evidence="1">
    <location>
        <position position="1"/>
    </location>
</feature>
<name>A0A6A5TAE5_9PLEO</name>